<dbReference type="RefSeq" id="XP_060284798.1">
    <property type="nucleotide sequence ID" value="XM_060432331.1"/>
</dbReference>
<dbReference type="Proteomes" id="UP001244011">
    <property type="component" value="Unassembled WGS sequence"/>
</dbReference>
<sequence>MRFSKETPEARVAIVLAESTSSTPSFKAHIRKTLKDGVYEKEIARYVEAAMEKKDNFLLVSAATDRRIKKAAWARKYNHNEETWAALLNEEMCKKIEAYITAVDADVISTNQHLKVLVEQSPVRLNKHWKESKRLRRLVAQMQSSLIILREQTNQIIGMWINKMGRFGRQWSSDWAYIDLLIRRCKNPQRARLSLFRDRQVNAENQEDFREEVLNAYGTRPCEKPHGQYQESWCCIDGSWEQQPYNPVVEARLVPYHIGEAQARHLFGPAMDEDGHLMSPKCALSVCAHYEWYLDYSIAFKPVENSDDIQIVVLHPYQSCLDHIDGKIMTFHNEFRPAKRYLYFAFATALLWSENRSSGLVAQAPGTRTEGDRGDARSEAVEFVGLDADHPYTNPGTASQADDVQDILVSDYVSVSLYKHPITRLKLPEDEERRDWAEKDRLGSYEWFME</sequence>
<protein>
    <submittedName>
        <fullName evidence="1">Uncharacterized protein</fullName>
    </submittedName>
</protein>
<dbReference type="AlphaFoldDB" id="A0AAJ0FPX5"/>
<evidence type="ECO:0000313" key="1">
    <source>
        <dbReference type="EMBL" id="KAK1768585.1"/>
    </source>
</evidence>
<proteinExistence type="predicted"/>
<gene>
    <name evidence="1" type="ORF">QBC33DRAFT_607196</name>
</gene>
<keyword evidence="2" id="KW-1185">Reference proteome</keyword>
<dbReference type="GeneID" id="85315518"/>
<reference evidence="1" key="1">
    <citation type="submission" date="2023-06" db="EMBL/GenBank/DDBJ databases">
        <title>Genome-scale phylogeny and comparative genomics of the fungal order Sordariales.</title>
        <authorList>
            <consortium name="Lawrence Berkeley National Laboratory"/>
            <person name="Hensen N."/>
            <person name="Bonometti L."/>
            <person name="Westerberg I."/>
            <person name="Brannstrom I.O."/>
            <person name="Guillou S."/>
            <person name="Cros-Aarteil S."/>
            <person name="Calhoun S."/>
            <person name="Haridas S."/>
            <person name="Kuo A."/>
            <person name="Mondo S."/>
            <person name="Pangilinan J."/>
            <person name="Riley R."/>
            <person name="Labutti K."/>
            <person name="Andreopoulos B."/>
            <person name="Lipzen A."/>
            <person name="Chen C."/>
            <person name="Yanf M."/>
            <person name="Daum C."/>
            <person name="Ng V."/>
            <person name="Clum A."/>
            <person name="Steindorff A."/>
            <person name="Ohm R."/>
            <person name="Martin F."/>
            <person name="Silar P."/>
            <person name="Natvig D."/>
            <person name="Lalanne C."/>
            <person name="Gautier V."/>
            <person name="Ament-Velasquez S.L."/>
            <person name="Kruys A."/>
            <person name="Hutchinson M.I."/>
            <person name="Powell A.J."/>
            <person name="Barry K."/>
            <person name="Miller A.N."/>
            <person name="Grigoriev I.V."/>
            <person name="Debuchy R."/>
            <person name="Gladieux P."/>
            <person name="Thoren M.H."/>
            <person name="Johannesson H."/>
        </authorList>
    </citation>
    <scope>NUCLEOTIDE SEQUENCE</scope>
    <source>
        <strain evidence="1">8032-3</strain>
    </source>
</reference>
<organism evidence="1 2">
    <name type="scientific">Phialemonium atrogriseum</name>
    <dbReference type="NCBI Taxonomy" id="1093897"/>
    <lineage>
        <taxon>Eukaryota</taxon>
        <taxon>Fungi</taxon>
        <taxon>Dikarya</taxon>
        <taxon>Ascomycota</taxon>
        <taxon>Pezizomycotina</taxon>
        <taxon>Sordariomycetes</taxon>
        <taxon>Sordariomycetidae</taxon>
        <taxon>Cephalothecales</taxon>
        <taxon>Cephalothecaceae</taxon>
        <taxon>Phialemonium</taxon>
    </lineage>
</organism>
<evidence type="ECO:0000313" key="2">
    <source>
        <dbReference type="Proteomes" id="UP001244011"/>
    </source>
</evidence>
<comment type="caution">
    <text evidence="1">The sequence shown here is derived from an EMBL/GenBank/DDBJ whole genome shotgun (WGS) entry which is preliminary data.</text>
</comment>
<name>A0AAJ0FPX5_9PEZI</name>
<dbReference type="EMBL" id="MU839005">
    <property type="protein sequence ID" value="KAK1768585.1"/>
    <property type="molecule type" value="Genomic_DNA"/>
</dbReference>
<accession>A0AAJ0FPX5</accession>